<reference evidence="4" key="1">
    <citation type="submission" date="2021-11" db="EMBL/GenBank/DDBJ databases">
        <title>Description of a new species Pelosinus isolated from the bottom sediments of Lake Baikal.</title>
        <authorList>
            <person name="Zakharyuk A."/>
        </authorList>
    </citation>
    <scope>NUCLEOTIDE SEQUENCE</scope>
    <source>
        <strain evidence="4">Bkl1</strain>
    </source>
</reference>
<dbReference type="InterPro" id="IPR036736">
    <property type="entry name" value="ACP-like_sf"/>
</dbReference>
<comment type="caution">
    <text evidence="4">The sequence shown here is derived from an EMBL/GenBank/DDBJ whole genome shotgun (WGS) entry which is preliminary data.</text>
</comment>
<evidence type="ECO:0000313" key="4">
    <source>
        <dbReference type="EMBL" id="MCC5467065.1"/>
    </source>
</evidence>
<dbReference type="PROSITE" id="PS50075">
    <property type="entry name" value="CARRIER"/>
    <property type="match status" value="1"/>
</dbReference>
<dbReference type="PROSITE" id="PS00012">
    <property type="entry name" value="PHOSPHOPANTETHEINE"/>
    <property type="match status" value="1"/>
</dbReference>
<dbReference type="InterPro" id="IPR006162">
    <property type="entry name" value="Ppantetheine_attach_site"/>
</dbReference>
<evidence type="ECO:0000256" key="2">
    <source>
        <dbReference type="ARBA" id="ARBA00022553"/>
    </source>
</evidence>
<accession>A0ABS8HVJ5</accession>
<organism evidence="4 5">
    <name type="scientific">Pelosinus baikalensis</name>
    <dbReference type="NCBI Taxonomy" id="2892015"/>
    <lineage>
        <taxon>Bacteria</taxon>
        <taxon>Bacillati</taxon>
        <taxon>Bacillota</taxon>
        <taxon>Negativicutes</taxon>
        <taxon>Selenomonadales</taxon>
        <taxon>Sporomusaceae</taxon>
        <taxon>Pelosinus</taxon>
    </lineage>
</organism>
<keyword evidence="2" id="KW-0597">Phosphoprotein</keyword>
<dbReference type="SUPFAM" id="SSF47336">
    <property type="entry name" value="ACP-like"/>
    <property type="match status" value="1"/>
</dbReference>
<dbReference type="InterPro" id="IPR009081">
    <property type="entry name" value="PP-bd_ACP"/>
</dbReference>
<keyword evidence="1" id="KW-0596">Phosphopantetheine</keyword>
<feature type="domain" description="Carrier" evidence="3">
    <location>
        <begin position="6"/>
        <end position="82"/>
    </location>
</feature>
<gene>
    <name evidence="4" type="ORF">LMF89_17110</name>
</gene>
<name>A0ABS8HVJ5_9FIRM</name>
<protein>
    <submittedName>
        <fullName evidence="4">Acyl carrier protein</fullName>
    </submittedName>
</protein>
<sequence>MERTKESIESAIKQILDQKSYKVPDIKDELRIIEDLGFSSLDIAQLIAHLEMELGIDPFSEGALISSINTVGSLCNVYQSCVHGKK</sequence>
<evidence type="ECO:0000259" key="3">
    <source>
        <dbReference type="PROSITE" id="PS50075"/>
    </source>
</evidence>
<keyword evidence="5" id="KW-1185">Reference proteome</keyword>
<dbReference type="EMBL" id="JAJHJB010000027">
    <property type="protein sequence ID" value="MCC5467065.1"/>
    <property type="molecule type" value="Genomic_DNA"/>
</dbReference>
<dbReference type="RefSeq" id="WP_229536131.1">
    <property type="nucleotide sequence ID" value="NZ_JAJHJB010000027.1"/>
</dbReference>
<evidence type="ECO:0000313" key="5">
    <source>
        <dbReference type="Proteomes" id="UP001165492"/>
    </source>
</evidence>
<evidence type="ECO:0000256" key="1">
    <source>
        <dbReference type="ARBA" id="ARBA00022450"/>
    </source>
</evidence>
<dbReference type="Proteomes" id="UP001165492">
    <property type="component" value="Unassembled WGS sequence"/>
</dbReference>
<dbReference type="Pfam" id="PF00550">
    <property type="entry name" value="PP-binding"/>
    <property type="match status" value="1"/>
</dbReference>
<dbReference type="Gene3D" id="1.10.1200.10">
    <property type="entry name" value="ACP-like"/>
    <property type="match status" value="1"/>
</dbReference>
<proteinExistence type="predicted"/>